<proteinExistence type="predicted"/>
<keyword evidence="4" id="KW-1185">Reference proteome</keyword>
<name>A0ABR4AM19_9LECA</name>
<sequence>MQISSVLVFLISSLILLSHAFPLITQEPPSELALIRRVAYSVVAVDGGSISTSPSANTAPIQTIIRTSDQTETVTALASTPPPSTKTVVSTVLVNQSELAKTVQVSLTKITSKALSSTSRLLYTVVNAGDTTSSPMVGSVTRTSTASITVSCTLQSSPNSSNPSPFPSAISSTASMSSVTATVRSNLPQYVQPAIGTAPPAEAGWVAPAGLLPPPSSAITTQSTSTIATSKTYDDGMWHTTWRTWNTTSTTSSRLPTTATPTGGSEYWEKMNE</sequence>
<organism evidence="3 4">
    <name type="scientific">Stereocaulon virgatum</name>
    <dbReference type="NCBI Taxonomy" id="373712"/>
    <lineage>
        <taxon>Eukaryota</taxon>
        <taxon>Fungi</taxon>
        <taxon>Dikarya</taxon>
        <taxon>Ascomycota</taxon>
        <taxon>Pezizomycotina</taxon>
        <taxon>Lecanoromycetes</taxon>
        <taxon>OSLEUM clade</taxon>
        <taxon>Lecanoromycetidae</taxon>
        <taxon>Lecanorales</taxon>
        <taxon>Lecanorineae</taxon>
        <taxon>Stereocaulaceae</taxon>
        <taxon>Stereocaulon</taxon>
    </lineage>
</organism>
<gene>
    <name evidence="3" type="ORF">N7G274_001707</name>
</gene>
<dbReference type="Proteomes" id="UP001590950">
    <property type="component" value="Unassembled WGS sequence"/>
</dbReference>
<dbReference type="EMBL" id="JBEFKJ010000004">
    <property type="protein sequence ID" value="KAL2046260.1"/>
    <property type="molecule type" value="Genomic_DNA"/>
</dbReference>
<evidence type="ECO:0000313" key="3">
    <source>
        <dbReference type="EMBL" id="KAL2046260.1"/>
    </source>
</evidence>
<feature type="signal peptide" evidence="2">
    <location>
        <begin position="1"/>
        <end position="20"/>
    </location>
</feature>
<feature type="region of interest" description="Disordered" evidence="1">
    <location>
        <begin position="249"/>
        <end position="273"/>
    </location>
</feature>
<reference evidence="3 4" key="1">
    <citation type="submission" date="2024-09" db="EMBL/GenBank/DDBJ databases">
        <title>Rethinking Asexuality: The Enigmatic Case of Functional Sexual Genes in Lepraria (Stereocaulaceae).</title>
        <authorList>
            <person name="Doellman M."/>
            <person name="Sun Y."/>
            <person name="Barcenas-Pena A."/>
            <person name="Lumbsch H.T."/>
            <person name="Grewe F."/>
        </authorList>
    </citation>
    <scope>NUCLEOTIDE SEQUENCE [LARGE SCALE GENOMIC DNA]</scope>
    <source>
        <strain evidence="3 4">Mercado 3170</strain>
    </source>
</reference>
<keyword evidence="2" id="KW-0732">Signal</keyword>
<evidence type="ECO:0000256" key="1">
    <source>
        <dbReference type="SAM" id="MobiDB-lite"/>
    </source>
</evidence>
<feature type="chain" id="PRO_5046108169" evidence="2">
    <location>
        <begin position="21"/>
        <end position="273"/>
    </location>
</feature>
<protein>
    <submittedName>
        <fullName evidence="3">Uncharacterized protein</fullName>
    </submittedName>
</protein>
<evidence type="ECO:0000256" key="2">
    <source>
        <dbReference type="SAM" id="SignalP"/>
    </source>
</evidence>
<feature type="compositionally biased region" description="Low complexity" evidence="1">
    <location>
        <begin position="249"/>
        <end position="262"/>
    </location>
</feature>
<evidence type="ECO:0000313" key="4">
    <source>
        <dbReference type="Proteomes" id="UP001590950"/>
    </source>
</evidence>
<comment type="caution">
    <text evidence="3">The sequence shown here is derived from an EMBL/GenBank/DDBJ whole genome shotgun (WGS) entry which is preliminary data.</text>
</comment>
<accession>A0ABR4AM19</accession>